<feature type="region of interest" description="Disordered" evidence="1">
    <location>
        <begin position="204"/>
        <end position="232"/>
    </location>
</feature>
<sequence length="547" mass="59172">MTSRNQDFDALVRQQLKQLPDLPPSGPGWQRLAGELDADDYLRRALTGPALASNEATGWASLERKLDVFAASDSQLAAGLDGLRPAVAPGSWDLLAARLDEADEVKIDALLADRLARNTATGSRGWAALAARLELIGQRRELVAAWKITEFSLLLSLLLLFLRFGGLPDGAGQPVPALAAAQDIASVAPAVGLLPTLAAAPVPERPQALTGNSPELPKLKPGPGLPDATVPTAVRPEASSAPLFPDANEQTTARDVPAPAAEPLLADVSPLATLEYGAQRSLMLPSPALRLPAQPRATPIRYYLNVFFSPVDFNQVVTPATQFGDFDVDSDSRLARGTTAGLLLDATSGKNGLQIGVIYSRRAYIPTALKWYLQEDYPLIEPVKGYSRFIHHSIIFPFNYQRTLRESTDWRLTAQVGMSMSVIANSTFYIPEGGQDLVEAFNSTTGRFDVDPPEADGKRSPSYQSSRKLTDPEPGWLEGGSMLTNASFYLGGGITIERTLSPRWSIYAAPTFGRVIYLDAERGIGPYNDRIHTTNVRLGSRYLFGHK</sequence>
<feature type="region of interest" description="Disordered" evidence="1">
    <location>
        <begin position="447"/>
        <end position="474"/>
    </location>
</feature>
<accession>A0A923PSB1</accession>
<evidence type="ECO:0000313" key="2">
    <source>
        <dbReference type="EMBL" id="MBC6996826.1"/>
    </source>
</evidence>
<evidence type="ECO:0008006" key="4">
    <source>
        <dbReference type="Google" id="ProtNLM"/>
    </source>
</evidence>
<protein>
    <recommendedName>
        <fullName evidence="4">Outer membrane protein beta-barrel domain-containing protein</fullName>
    </recommendedName>
</protein>
<dbReference type="EMBL" id="JACSIT010000154">
    <property type="protein sequence ID" value="MBC6996826.1"/>
    <property type="molecule type" value="Genomic_DNA"/>
</dbReference>
<evidence type="ECO:0000313" key="3">
    <source>
        <dbReference type="Proteomes" id="UP000650081"/>
    </source>
</evidence>
<organism evidence="2 3">
    <name type="scientific">Neolewinella lacunae</name>
    <dbReference type="NCBI Taxonomy" id="1517758"/>
    <lineage>
        <taxon>Bacteria</taxon>
        <taxon>Pseudomonadati</taxon>
        <taxon>Bacteroidota</taxon>
        <taxon>Saprospiria</taxon>
        <taxon>Saprospirales</taxon>
        <taxon>Lewinellaceae</taxon>
        <taxon>Neolewinella</taxon>
    </lineage>
</organism>
<gene>
    <name evidence="2" type="ORF">H9S92_21815</name>
</gene>
<dbReference type="AlphaFoldDB" id="A0A923PSB1"/>
<evidence type="ECO:0000256" key="1">
    <source>
        <dbReference type="SAM" id="MobiDB-lite"/>
    </source>
</evidence>
<proteinExistence type="predicted"/>
<dbReference type="Proteomes" id="UP000650081">
    <property type="component" value="Unassembled WGS sequence"/>
</dbReference>
<comment type="caution">
    <text evidence="2">The sequence shown here is derived from an EMBL/GenBank/DDBJ whole genome shotgun (WGS) entry which is preliminary data.</text>
</comment>
<keyword evidence="3" id="KW-1185">Reference proteome</keyword>
<name>A0A923PSB1_9BACT</name>
<dbReference type="RefSeq" id="WP_187468829.1">
    <property type="nucleotide sequence ID" value="NZ_JACSIT010000154.1"/>
</dbReference>
<reference evidence="2" key="1">
    <citation type="submission" date="2020-08" db="EMBL/GenBank/DDBJ databases">
        <title>Lewinella bacteria from marine environments.</title>
        <authorList>
            <person name="Zhong Y."/>
        </authorList>
    </citation>
    <scope>NUCLEOTIDE SEQUENCE</scope>
    <source>
        <strain evidence="2">KCTC 42187</strain>
    </source>
</reference>